<keyword evidence="3" id="KW-1185">Reference proteome</keyword>
<accession>A0A2U1NTN3</accession>
<name>A0A2U1NTN3_ARTAN</name>
<comment type="caution">
    <text evidence="2">The sequence shown here is derived from an EMBL/GenBank/DDBJ whole genome shotgun (WGS) entry which is preliminary data.</text>
</comment>
<dbReference type="PANTHER" id="PTHR34806:SF11">
    <property type="entry name" value="HIGH-AFFINITY NITRATE TRANSPORTER"/>
    <property type="match status" value="1"/>
</dbReference>
<proteinExistence type="predicted"/>
<keyword evidence="1" id="KW-0732">Signal</keyword>
<evidence type="ECO:0000256" key="1">
    <source>
        <dbReference type="SAM" id="SignalP"/>
    </source>
</evidence>
<feature type="signal peptide" evidence="1">
    <location>
        <begin position="1"/>
        <end position="22"/>
    </location>
</feature>
<protein>
    <submittedName>
        <fullName evidence="2">High-affinity nitrate transporter</fullName>
    </submittedName>
</protein>
<dbReference type="OrthoDB" id="2015470at2759"/>
<dbReference type="GO" id="GO:0015112">
    <property type="term" value="F:nitrate transmembrane transporter activity"/>
    <property type="evidence" value="ECO:0007669"/>
    <property type="project" value="TreeGrafter"/>
</dbReference>
<dbReference type="PANTHER" id="PTHR34806">
    <property type="entry name" value="HIGH-AFFINITY NITRATE TRANSPORTER 3.2"/>
    <property type="match status" value="1"/>
</dbReference>
<dbReference type="Proteomes" id="UP000245207">
    <property type="component" value="Unassembled WGS sequence"/>
</dbReference>
<dbReference type="STRING" id="35608.A0A2U1NTN3"/>
<reference evidence="2 3" key="1">
    <citation type="journal article" date="2018" name="Mol. Plant">
        <title>The genome of Artemisia annua provides insight into the evolution of Asteraceae family and artemisinin biosynthesis.</title>
        <authorList>
            <person name="Shen Q."/>
            <person name="Zhang L."/>
            <person name="Liao Z."/>
            <person name="Wang S."/>
            <person name="Yan T."/>
            <person name="Shi P."/>
            <person name="Liu M."/>
            <person name="Fu X."/>
            <person name="Pan Q."/>
            <person name="Wang Y."/>
            <person name="Lv Z."/>
            <person name="Lu X."/>
            <person name="Zhang F."/>
            <person name="Jiang W."/>
            <person name="Ma Y."/>
            <person name="Chen M."/>
            <person name="Hao X."/>
            <person name="Li L."/>
            <person name="Tang Y."/>
            <person name="Lv G."/>
            <person name="Zhou Y."/>
            <person name="Sun X."/>
            <person name="Brodelius P.E."/>
            <person name="Rose J.K.C."/>
            <person name="Tang K."/>
        </authorList>
    </citation>
    <scope>NUCLEOTIDE SEQUENCE [LARGE SCALE GENOMIC DNA]</scope>
    <source>
        <strain evidence="3">cv. Huhao1</strain>
        <tissue evidence="2">Leaf</tissue>
    </source>
</reference>
<evidence type="ECO:0000313" key="2">
    <source>
        <dbReference type="EMBL" id="PWA76844.1"/>
    </source>
</evidence>
<dbReference type="GO" id="GO:0005886">
    <property type="term" value="C:plasma membrane"/>
    <property type="evidence" value="ECO:0007669"/>
    <property type="project" value="TreeGrafter"/>
</dbReference>
<gene>
    <name evidence="2" type="ORF">CTI12_AA228080</name>
</gene>
<dbReference type="AlphaFoldDB" id="A0A2U1NTN3"/>
<dbReference type="EMBL" id="PKPP01002215">
    <property type="protein sequence ID" value="PWA76844.1"/>
    <property type="molecule type" value="Genomic_DNA"/>
</dbReference>
<evidence type="ECO:0000313" key="3">
    <source>
        <dbReference type="Proteomes" id="UP000245207"/>
    </source>
</evidence>
<dbReference type="InterPro" id="IPR016605">
    <property type="entry name" value="Transptr_NO3_Nar2"/>
</dbReference>
<dbReference type="Pfam" id="PF16974">
    <property type="entry name" value="NAR2"/>
    <property type="match status" value="1"/>
</dbReference>
<dbReference type="GO" id="GO:0010167">
    <property type="term" value="P:response to nitrate"/>
    <property type="evidence" value="ECO:0007669"/>
    <property type="project" value="InterPro"/>
</dbReference>
<organism evidence="2 3">
    <name type="scientific">Artemisia annua</name>
    <name type="common">Sweet wormwood</name>
    <dbReference type="NCBI Taxonomy" id="35608"/>
    <lineage>
        <taxon>Eukaryota</taxon>
        <taxon>Viridiplantae</taxon>
        <taxon>Streptophyta</taxon>
        <taxon>Embryophyta</taxon>
        <taxon>Tracheophyta</taxon>
        <taxon>Spermatophyta</taxon>
        <taxon>Magnoliopsida</taxon>
        <taxon>eudicotyledons</taxon>
        <taxon>Gunneridae</taxon>
        <taxon>Pentapetalae</taxon>
        <taxon>asterids</taxon>
        <taxon>campanulids</taxon>
        <taxon>Asterales</taxon>
        <taxon>Asteraceae</taxon>
        <taxon>Asteroideae</taxon>
        <taxon>Anthemideae</taxon>
        <taxon>Artemisiinae</taxon>
        <taxon>Artemisia</taxon>
    </lineage>
</organism>
<sequence length="196" mass="21472">MEVHIAFVFLLLVSCFATASYAHNVSLSALNQSLIVSTSATAGQVLTAGVDKITITWAYNTNLTATAPDTNYTTVEAKLCYAPVSQTGQDDRKTDDNLDLDKTCPFVITDGPYQRSDNSFIWTIPKDTPNATYFVRVYALDADDDQIGYGQSTNGLKTSNLFQVDGTVNDQKGSAWSLIGNSFGYRYAWLLMLFLA</sequence>
<feature type="chain" id="PRO_5015531827" evidence="1">
    <location>
        <begin position="23"/>
        <end position="196"/>
    </location>
</feature>